<dbReference type="GO" id="GO:0003824">
    <property type="term" value="F:catalytic activity"/>
    <property type="evidence" value="ECO:0007669"/>
    <property type="project" value="InterPro"/>
</dbReference>
<keyword evidence="5" id="KW-1003">Cell membrane</keyword>
<keyword evidence="14 15" id="KW-0472">Membrane</keyword>
<keyword evidence="10 15" id="KW-1133">Transmembrane helix</keyword>
<dbReference type="InterPro" id="IPR013525">
    <property type="entry name" value="ABC2_TM"/>
</dbReference>
<dbReference type="Pfam" id="PF01061">
    <property type="entry name" value="ABC2_membrane"/>
    <property type="match status" value="1"/>
</dbReference>
<proteinExistence type="inferred from homology"/>
<evidence type="ECO:0000256" key="5">
    <source>
        <dbReference type="ARBA" id="ARBA00022475"/>
    </source>
</evidence>
<evidence type="ECO:0000259" key="16">
    <source>
        <dbReference type="Pfam" id="PF01061"/>
    </source>
</evidence>
<evidence type="ECO:0000256" key="2">
    <source>
        <dbReference type="ARBA" id="ARBA00004651"/>
    </source>
</evidence>
<gene>
    <name evidence="17" type="ORF">CGL2_11284037</name>
</gene>
<dbReference type="PANTHER" id="PTHR30413:SF10">
    <property type="entry name" value="CAPSULE POLYSACCHARIDE EXPORT INNER-MEMBRANE PROTEIN CTRC"/>
    <property type="match status" value="1"/>
</dbReference>
<dbReference type="GO" id="GO:0005886">
    <property type="term" value="C:plasma membrane"/>
    <property type="evidence" value="ECO:0007669"/>
    <property type="project" value="UniProtKB-SubCell"/>
</dbReference>
<keyword evidence="9" id="KW-0479">Metal-binding</keyword>
<dbReference type="EMBL" id="DS995262">
    <property type="protein sequence ID" value="EDZ38216.1"/>
    <property type="molecule type" value="Genomic_DNA"/>
</dbReference>
<feature type="transmembrane region" description="Helical" evidence="15">
    <location>
        <begin position="118"/>
        <end position="141"/>
    </location>
</feature>
<comment type="cofactor">
    <cofactor evidence="1">
        <name>[4Fe-4S] cluster</name>
        <dbReference type="ChEBI" id="CHEBI:49883"/>
    </cofactor>
</comment>
<keyword evidence="8 15" id="KW-0812">Transmembrane</keyword>
<evidence type="ECO:0000256" key="14">
    <source>
        <dbReference type="ARBA" id="ARBA00023136"/>
    </source>
</evidence>
<evidence type="ECO:0000256" key="6">
    <source>
        <dbReference type="ARBA" id="ARBA00022485"/>
    </source>
</evidence>
<dbReference type="PANTHER" id="PTHR30413">
    <property type="entry name" value="INNER MEMBRANE TRANSPORT PERMEASE"/>
    <property type="match status" value="1"/>
</dbReference>
<feature type="domain" description="ABC-2 type transporter transmembrane" evidence="16">
    <location>
        <begin position="23"/>
        <end position="225"/>
    </location>
</feature>
<evidence type="ECO:0000256" key="8">
    <source>
        <dbReference type="ARBA" id="ARBA00022692"/>
    </source>
</evidence>
<dbReference type="GO" id="GO:0015774">
    <property type="term" value="P:polysaccharide transport"/>
    <property type="evidence" value="ECO:0007669"/>
    <property type="project" value="UniProtKB-KW"/>
</dbReference>
<keyword evidence="4" id="KW-0813">Transport</keyword>
<reference evidence="17" key="1">
    <citation type="journal article" date="2004" name="Nature">
        <title>Community structure and metabolism through reconstruction of microbial genomes from the environment.</title>
        <authorList>
            <person name="Tyson G.W."/>
            <person name="Chapman J."/>
            <person name="Hugenholtz P."/>
            <person name="Allen E.E."/>
            <person name="Ram R.J."/>
            <person name="Richardson P.M."/>
            <person name="Solovyev V.V."/>
            <person name="Rubin E.M."/>
            <person name="Rokhsar D.S."/>
            <person name="Banfield J.F."/>
        </authorList>
    </citation>
    <scope>NUCLEOTIDE SEQUENCE [LARGE SCALE GENOMIC DNA]</scope>
</reference>
<dbReference type="AlphaFoldDB" id="B6ARX0"/>
<keyword evidence="12" id="KW-0411">Iron-sulfur</keyword>
<keyword evidence="11" id="KW-0408">Iron</keyword>
<evidence type="ECO:0000313" key="17">
    <source>
        <dbReference type="EMBL" id="EDZ38216.1"/>
    </source>
</evidence>
<comment type="similarity">
    <text evidence="3">Belongs to the ABC-2 integral membrane protein family.</text>
</comment>
<accession>B6ARX0</accession>
<evidence type="ECO:0000256" key="1">
    <source>
        <dbReference type="ARBA" id="ARBA00001966"/>
    </source>
</evidence>
<evidence type="ECO:0000256" key="4">
    <source>
        <dbReference type="ARBA" id="ARBA00022448"/>
    </source>
</evidence>
<feature type="transmembrane region" description="Helical" evidence="15">
    <location>
        <begin position="178"/>
        <end position="197"/>
    </location>
</feature>
<comment type="subcellular location">
    <subcellularLocation>
        <location evidence="2">Cell membrane</location>
        <topology evidence="2">Multi-pass membrane protein</topology>
    </subcellularLocation>
</comment>
<evidence type="ECO:0000256" key="13">
    <source>
        <dbReference type="ARBA" id="ARBA00023047"/>
    </source>
</evidence>
<keyword evidence="7" id="KW-0949">S-adenosyl-L-methionine</keyword>
<feature type="transmembrane region" description="Helical" evidence="15">
    <location>
        <begin position="39"/>
        <end position="60"/>
    </location>
</feature>
<dbReference type="GO" id="GO:0015920">
    <property type="term" value="P:lipopolysaccharide transport"/>
    <property type="evidence" value="ECO:0007669"/>
    <property type="project" value="TreeGrafter"/>
</dbReference>
<reference evidence="17" key="2">
    <citation type="journal article" date="2008" name="PLoS Biol.">
        <title>Population genomic analysis of strain variation in Leptospirillum group II bacteria involved in acid mine drainage formation.</title>
        <authorList>
            <person name="Simmons S.L."/>
            <person name="Dibartolo G."/>
            <person name="Denef V.J."/>
            <person name="Goltsman D.S."/>
            <person name="Thelen M.P."/>
            <person name="Banfield J.F."/>
        </authorList>
    </citation>
    <scope>NUCLEOTIDE SEQUENCE [LARGE SCALE GENOMIC DNA]</scope>
</reference>
<dbReference type="PROSITE" id="PS01305">
    <property type="entry name" value="MOAA_NIFB_PQQE"/>
    <property type="match status" value="1"/>
</dbReference>
<keyword evidence="6" id="KW-0004">4Fe-4S</keyword>
<dbReference type="GO" id="GO:0046872">
    <property type="term" value="F:metal ion binding"/>
    <property type="evidence" value="ECO:0007669"/>
    <property type="project" value="UniProtKB-KW"/>
</dbReference>
<evidence type="ECO:0000256" key="10">
    <source>
        <dbReference type="ARBA" id="ARBA00022989"/>
    </source>
</evidence>
<evidence type="ECO:0000256" key="15">
    <source>
        <dbReference type="SAM" id="Phobius"/>
    </source>
</evidence>
<sequence>MQSGRVLKAVEDIQNSLLSYPLWLSLGWQDIKQRYRRSALGPFWITLSLGVTVVMMGILYAKLFKQDIRSYLPYLATGMVIWSLISTIINESATVFIQAEGIIKQIPMPFGIHVLRMIWRNVIIFFHNMLVVLAVMVFFRINPGWNIFLFPFAVFLIVLNGYGVGILLGILGTRFRDIVQIVASIVQILFFLTPVMWTASSIKNKIWIIQSNPLFHVFNIARNGLLGGEIPLAFLGGCSADDGTGMGTGVQDACPVSCTYCLLALGET</sequence>
<evidence type="ECO:0000256" key="7">
    <source>
        <dbReference type="ARBA" id="ARBA00022691"/>
    </source>
</evidence>
<name>B6ARX0_9BACT</name>
<evidence type="ECO:0000256" key="9">
    <source>
        <dbReference type="ARBA" id="ARBA00022723"/>
    </source>
</evidence>
<keyword evidence="13" id="KW-0762">Sugar transport</keyword>
<keyword evidence="13" id="KW-0625">Polysaccharide transport</keyword>
<dbReference type="GO" id="GO:0140359">
    <property type="term" value="F:ABC-type transporter activity"/>
    <property type="evidence" value="ECO:0007669"/>
    <property type="project" value="InterPro"/>
</dbReference>
<dbReference type="InterPro" id="IPR000385">
    <property type="entry name" value="MoaA_NifB_PqqE_Fe-S-bd_CS"/>
</dbReference>
<evidence type="ECO:0000256" key="11">
    <source>
        <dbReference type="ARBA" id="ARBA00023004"/>
    </source>
</evidence>
<evidence type="ECO:0000256" key="12">
    <source>
        <dbReference type="ARBA" id="ARBA00023014"/>
    </source>
</evidence>
<evidence type="ECO:0000256" key="3">
    <source>
        <dbReference type="ARBA" id="ARBA00007783"/>
    </source>
</evidence>
<feature type="transmembrane region" description="Helical" evidence="15">
    <location>
        <begin position="72"/>
        <end position="97"/>
    </location>
</feature>
<feature type="transmembrane region" description="Helical" evidence="15">
    <location>
        <begin position="147"/>
        <end position="171"/>
    </location>
</feature>
<protein>
    <submittedName>
        <fullName evidence="17">Putative ABC transporter permease protein</fullName>
    </submittedName>
</protein>
<organism evidence="17">
    <name type="scientific">Leptospirillum sp. Group II '5-way CG'</name>
    <dbReference type="NCBI Taxonomy" id="419541"/>
    <lineage>
        <taxon>Bacteria</taxon>
        <taxon>Pseudomonadati</taxon>
        <taxon>Nitrospirota</taxon>
        <taxon>Nitrospiria</taxon>
        <taxon>Nitrospirales</taxon>
        <taxon>Nitrospiraceae</taxon>
        <taxon>Leptospirillum</taxon>
    </lineage>
</organism>
<dbReference type="GO" id="GO:0051539">
    <property type="term" value="F:4 iron, 4 sulfur cluster binding"/>
    <property type="evidence" value="ECO:0007669"/>
    <property type="project" value="UniProtKB-KW"/>
</dbReference>